<organism evidence="4 5">
    <name type="scientific">Vibrio splendidus</name>
    <dbReference type="NCBI Taxonomy" id="29497"/>
    <lineage>
        <taxon>Bacteria</taxon>
        <taxon>Pseudomonadati</taxon>
        <taxon>Pseudomonadota</taxon>
        <taxon>Gammaproteobacteria</taxon>
        <taxon>Vibrionales</taxon>
        <taxon>Vibrionaceae</taxon>
        <taxon>Vibrio</taxon>
    </lineage>
</organism>
<keyword evidence="3" id="KW-1133">Transmembrane helix</keyword>
<name>A0A837NVK6_VIBSP</name>
<feature type="region of interest" description="Disordered" evidence="2">
    <location>
        <begin position="428"/>
        <end position="471"/>
    </location>
</feature>
<dbReference type="Proteomes" id="UP000050463">
    <property type="component" value="Unassembled WGS sequence"/>
</dbReference>
<protein>
    <submittedName>
        <fullName evidence="4">Uncharacterized protein</fullName>
    </submittedName>
</protein>
<feature type="coiled-coil region" evidence="1">
    <location>
        <begin position="185"/>
        <end position="249"/>
    </location>
</feature>
<keyword evidence="3" id="KW-0472">Membrane</keyword>
<gene>
    <name evidence="4" type="ORF">AN168_12985</name>
</gene>
<dbReference type="RefSeq" id="WP_054547377.1">
    <property type="nucleotide sequence ID" value="NZ_LIZK01000004.1"/>
</dbReference>
<evidence type="ECO:0000256" key="1">
    <source>
        <dbReference type="SAM" id="Coils"/>
    </source>
</evidence>
<evidence type="ECO:0000313" key="5">
    <source>
        <dbReference type="Proteomes" id="UP000050463"/>
    </source>
</evidence>
<dbReference type="EMBL" id="LIZK01000004">
    <property type="protein sequence ID" value="KPL94441.1"/>
    <property type="molecule type" value="Genomic_DNA"/>
</dbReference>
<keyword evidence="3" id="KW-0812">Transmembrane</keyword>
<proteinExistence type="predicted"/>
<accession>A0A837NVK6</accession>
<keyword evidence="1" id="KW-0175">Coiled coil</keyword>
<evidence type="ECO:0000256" key="3">
    <source>
        <dbReference type="SAM" id="Phobius"/>
    </source>
</evidence>
<comment type="caution">
    <text evidence="4">The sequence shown here is derived from an EMBL/GenBank/DDBJ whole genome shotgun (WGS) entry which is preliminary data.</text>
</comment>
<dbReference type="AlphaFoldDB" id="A0A837NVK6"/>
<sequence>MAKIIANSDLSVLSPLVRRLRDHVELIDFKDKRSNGQVKFIDFEKNIDKLINIVNDGISERNIVSDSVFNKYIELPHLINVISNYAYDIKLNIPLKSDIESSESFHSKFRSNLMELGSEIQSILLYSSIYSTDRNKNKISDLNNTLENFISSSQSTEAITAIISKGEERLKLSMDASERLHKTIIEDIRNEETKTKKDLSDLRLKLETDLKDTSNKLSLNLKEDVQTELSDTKQELEAVKELSEKYKNEFESLFGKMKEMYSIAGSGKLADYNNSQANTEKETADSLRKSGIKWLGLPIVVTLMFIVHYVLGEKLLGTPVELNLEWIITRFLTISISASIAVYMLKEAAAHRSKENLYRQRGTQLATIDSYLADFPDEHEKMKVKTNLVNNFYSFHDGKLDTSNVPDPNMQIREVVEISKSLSKIFPTHAPASKLPQPPQPVQSSQQADQNVTPINETADEKDKAKTATGQ</sequence>
<reference evidence="4 5" key="1">
    <citation type="submission" date="2015-08" db="EMBL/GenBank/DDBJ databases">
        <title>Draft Genome Sequence of Vibrio splendidus UCD-SED7.</title>
        <authorList>
            <person name="Lee R.D."/>
            <person name="Lang J.M."/>
            <person name="Coil D.A."/>
            <person name="Jospin G."/>
            <person name="Eisen J.A."/>
        </authorList>
    </citation>
    <scope>NUCLEOTIDE SEQUENCE [LARGE SCALE GENOMIC DNA]</scope>
    <source>
        <strain evidence="4 5">UCD-SED7</strain>
    </source>
</reference>
<feature type="compositionally biased region" description="Basic and acidic residues" evidence="2">
    <location>
        <begin position="459"/>
        <end position="471"/>
    </location>
</feature>
<feature type="transmembrane region" description="Helical" evidence="3">
    <location>
        <begin position="294"/>
        <end position="311"/>
    </location>
</feature>
<evidence type="ECO:0000256" key="2">
    <source>
        <dbReference type="SAM" id="MobiDB-lite"/>
    </source>
</evidence>
<feature type="transmembrane region" description="Helical" evidence="3">
    <location>
        <begin position="326"/>
        <end position="345"/>
    </location>
</feature>
<evidence type="ECO:0000313" key="4">
    <source>
        <dbReference type="EMBL" id="KPL94441.1"/>
    </source>
</evidence>